<dbReference type="Gene3D" id="1.10.10.60">
    <property type="entry name" value="Homeodomain-like"/>
    <property type="match status" value="2"/>
</dbReference>
<feature type="domain" description="HTH araC/xylS-type" evidence="5">
    <location>
        <begin position="111"/>
        <end position="212"/>
    </location>
</feature>
<keyword evidence="2" id="KW-0238">DNA-binding</keyword>
<sequence length="214" mass="25357">MSQWKHVFLLFKRGFSPLTDKLFLFFLPLFSYNVFLTFYSWAKLDDEFYGLLACSQLIPIFLCLAIICVLFKYSKKVNQKTYGFFPFKGKDKYGKTGLSKPFSLELKSKLEYLMNTKKVYLKHELKLDDIAELLDVSRHHASQIINENFKTNFYDYINGHRIEEAKYKLSKDRERKKSISDIAYECGFNNRVSFYKAFKKLTHATPTQFLEKTI</sequence>
<organism evidence="6 7">
    <name type="scientific">Flagellimonas pacifica</name>
    <dbReference type="NCBI Taxonomy" id="1247520"/>
    <lineage>
        <taxon>Bacteria</taxon>
        <taxon>Pseudomonadati</taxon>
        <taxon>Bacteroidota</taxon>
        <taxon>Flavobacteriia</taxon>
        <taxon>Flavobacteriales</taxon>
        <taxon>Flavobacteriaceae</taxon>
        <taxon>Flagellimonas</taxon>
    </lineage>
</organism>
<evidence type="ECO:0000256" key="3">
    <source>
        <dbReference type="ARBA" id="ARBA00023163"/>
    </source>
</evidence>
<evidence type="ECO:0000313" key="7">
    <source>
        <dbReference type="Proteomes" id="UP000219048"/>
    </source>
</evidence>
<protein>
    <submittedName>
        <fullName evidence="6">Helix-turn-helix domain-containing protein</fullName>
    </submittedName>
</protein>
<dbReference type="Proteomes" id="UP000219048">
    <property type="component" value="Unassembled WGS sequence"/>
</dbReference>
<keyword evidence="4" id="KW-1133">Transmembrane helix</keyword>
<evidence type="ECO:0000313" key="6">
    <source>
        <dbReference type="EMBL" id="SNY91449.1"/>
    </source>
</evidence>
<dbReference type="AlphaFoldDB" id="A0A285M2P7"/>
<accession>A0A285M2P7</accession>
<dbReference type="InterPro" id="IPR009057">
    <property type="entry name" value="Homeodomain-like_sf"/>
</dbReference>
<keyword evidence="4" id="KW-0812">Transmembrane</keyword>
<dbReference type="PROSITE" id="PS01124">
    <property type="entry name" value="HTH_ARAC_FAMILY_2"/>
    <property type="match status" value="1"/>
</dbReference>
<evidence type="ECO:0000256" key="4">
    <source>
        <dbReference type="SAM" id="Phobius"/>
    </source>
</evidence>
<gene>
    <name evidence="6" type="ORF">SAMN06265377_0004</name>
</gene>
<dbReference type="PANTHER" id="PTHR43280">
    <property type="entry name" value="ARAC-FAMILY TRANSCRIPTIONAL REGULATOR"/>
    <property type="match status" value="1"/>
</dbReference>
<dbReference type="GO" id="GO:0043565">
    <property type="term" value="F:sequence-specific DNA binding"/>
    <property type="evidence" value="ECO:0007669"/>
    <property type="project" value="InterPro"/>
</dbReference>
<keyword evidence="7" id="KW-1185">Reference proteome</keyword>
<reference evidence="7" key="1">
    <citation type="submission" date="2017-09" db="EMBL/GenBank/DDBJ databases">
        <authorList>
            <person name="Varghese N."/>
            <person name="Submissions S."/>
        </authorList>
    </citation>
    <scope>NUCLEOTIDE SEQUENCE [LARGE SCALE GENOMIC DNA]</scope>
    <source>
        <strain evidence="7">DSM 25885</strain>
    </source>
</reference>
<dbReference type="SMART" id="SM00342">
    <property type="entry name" value="HTH_ARAC"/>
    <property type="match status" value="1"/>
</dbReference>
<dbReference type="PANTHER" id="PTHR43280:SF29">
    <property type="entry name" value="ARAC-FAMILY TRANSCRIPTIONAL REGULATOR"/>
    <property type="match status" value="1"/>
</dbReference>
<feature type="transmembrane region" description="Helical" evidence="4">
    <location>
        <begin position="21"/>
        <end position="42"/>
    </location>
</feature>
<keyword evidence="1" id="KW-0805">Transcription regulation</keyword>
<keyword evidence="4" id="KW-0472">Membrane</keyword>
<feature type="transmembrane region" description="Helical" evidence="4">
    <location>
        <begin position="48"/>
        <end position="71"/>
    </location>
</feature>
<evidence type="ECO:0000256" key="2">
    <source>
        <dbReference type="ARBA" id="ARBA00023125"/>
    </source>
</evidence>
<keyword evidence="3" id="KW-0804">Transcription</keyword>
<dbReference type="OrthoDB" id="9779074at2"/>
<evidence type="ECO:0000256" key="1">
    <source>
        <dbReference type="ARBA" id="ARBA00023015"/>
    </source>
</evidence>
<proteinExistence type="predicted"/>
<dbReference type="Pfam" id="PF12833">
    <property type="entry name" value="HTH_18"/>
    <property type="match status" value="1"/>
</dbReference>
<dbReference type="InterPro" id="IPR018060">
    <property type="entry name" value="HTH_AraC"/>
</dbReference>
<dbReference type="SUPFAM" id="SSF46689">
    <property type="entry name" value="Homeodomain-like"/>
    <property type="match status" value="1"/>
</dbReference>
<dbReference type="GO" id="GO:0003700">
    <property type="term" value="F:DNA-binding transcription factor activity"/>
    <property type="evidence" value="ECO:0007669"/>
    <property type="project" value="InterPro"/>
</dbReference>
<dbReference type="EMBL" id="OBEH01000001">
    <property type="protein sequence ID" value="SNY91449.1"/>
    <property type="molecule type" value="Genomic_DNA"/>
</dbReference>
<evidence type="ECO:0000259" key="5">
    <source>
        <dbReference type="PROSITE" id="PS01124"/>
    </source>
</evidence>
<name>A0A285M2P7_9FLAO</name>